<feature type="transmembrane region" description="Helical" evidence="8">
    <location>
        <begin position="74"/>
        <end position="94"/>
    </location>
</feature>
<evidence type="ECO:0000256" key="4">
    <source>
        <dbReference type="ARBA" id="ARBA00022475"/>
    </source>
</evidence>
<dbReference type="KEGG" id="lfv:LF543_06670"/>
<accession>A0AAE6TXK2</accession>
<evidence type="ECO:0000256" key="2">
    <source>
        <dbReference type="ARBA" id="ARBA00008537"/>
    </source>
</evidence>
<dbReference type="InterPro" id="IPR005829">
    <property type="entry name" value="Sugar_transporter_CS"/>
</dbReference>
<keyword evidence="3" id="KW-0813">Transport</keyword>
<sequence length="588" mass="63312">MLKTRKAIGFTGLILAMFMGALDATIVNIALPKIMTSFNTGLTDTTWVATIYVLSMAVFMITASKIADIYGRKIIMLIGCLLFGAFSFACMTATSLSLLILYRFIQGIGGAILTPIVLPMGIELFGKNSTSRVAATIGAFSALAAAGGPALGGFILNWSSWRWIFGINVPISIIAFLAIILGTKESYDHTISKKIDWIGMLLLTITMGGLTFGLLEGHQYGWSSPIIIGSFTAFILGLLLFIAVELKVDSPIIPLNLFKEATFTTSSIVYLIFGFAIIGPSLILNYFLQNVRNYSALHSAYLIIPASLAISISMPIATKMYHKLGAKLLIGIGLVISSGGLFMMAIINTGTPTANIVACNLIIGVGLGFTAISLAASVKFLPLSKNGIGSGVVNAARYVGQCLGMAILVTLLNANVNTAKNNIRHTAYNQIRVSVLSNHVKQVIHEEVGKTLKTSKDTKNVTSDQSKLKAKIKSAATDTKGLPDPKPKTSYAALYSANKKLSTGSQKLLNIQQLQTVLKPMIIGQNQMGVAIKLLAQKQQLTEVLNKVKHTKNHQLSLAFDNVFFVNGLVVLLCTPLAYWTDKKRKHR</sequence>
<feature type="transmembrane region" description="Helical" evidence="8">
    <location>
        <begin position="267"/>
        <end position="288"/>
    </location>
</feature>
<organism evidence="10 11">
    <name type="scientific">Fructilactobacillus fructivorans</name>
    <dbReference type="NCBI Taxonomy" id="1614"/>
    <lineage>
        <taxon>Bacteria</taxon>
        <taxon>Bacillati</taxon>
        <taxon>Bacillota</taxon>
        <taxon>Bacilli</taxon>
        <taxon>Lactobacillales</taxon>
        <taxon>Lactobacillaceae</taxon>
        <taxon>Fructilactobacillus</taxon>
    </lineage>
</organism>
<feature type="transmembrane region" description="Helical" evidence="8">
    <location>
        <begin position="559"/>
        <end position="580"/>
    </location>
</feature>
<dbReference type="PROSITE" id="PS50850">
    <property type="entry name" value="MFS"/>
    <property type="match status" value="1"/>
</dbReference>
<evidence type="ECO:0000256" key="7">
    <source>
        <dbReference type="ARBA" id="ARBA00023136"/>
    </source>
</evidence>
<evidence type="ECO:0000256" key="1">
    <source>
        <dbReference type="ARBA" id="ARBA00004651"/>
    </source>
</evidence>
<evidence type="ECO:0000256" key="6">
    <source>
        <dbReference type="ARBA" id="ARBA00022989"/>
    </source>
</evidence>
<comment type="subcellular location">
    <subcellularLocation>
        <location evidence="1">Cell membrane</location>
        <topology evidence="1">Multi-pass membrane protein</topology>
    </subcellularLocation>
</comment>
<evidence type="ECO:0000259" key="9">
    <source>
        <dbReference type="PROSITE" id="PS50850"/>
    </source>
</evidence>
<keyword evidence="4" id="KW-1003">Cell membrane</keyword>
<dbReference type="Pfam" id="PF07690">
    <property type="entry name" value="MFS_1"/>
    <property type="match status" value="1"/>
</dbReference>
<dbReference type="InterPro" id="IPR004638">
    <property type="entry name" value="EmrB-like"/>
</dbReference>
<keyword evidence="6 8" id="KW-1133">Transmembrane helix</keyword>
<dbReference type="Gene3D" id="1.20.1250.20">
    <property type="entry name" value="MFS general substrate transporter like domains"/>
    <property type="match status" value="1"/>
</dbReference>
<dbReference type="NCBIfam" id="TIGR00711">
    <property type="entry name" value="efflux_EmrB"/>
    <property type="match status" value="1"/>
</dbReference>
<reference evidence="10 11" key="1">
    <citation type="submission" date="2019-10" db="EMBL/GenBank/DDBJ databases">
        <title>Genome sequencing of Lactobacillus fructivorans.</title>
        <authorList>
            <person name="Kim K."/>
        </authorList>
    </citation>
    <scope>NUCLEOTIDE SEQUENCE [LARGE SCALE GENOMIC DNA]</scope>
    <source>
        <strain evidence="10 11">LF543</strain>
    </source>
</reference>
<proteinExistence type="inferred from homology"/>
<feature type="transmembrane region" description="Helical" evidence="8">
    <location>
        <begin position="226"/>
        <end position="246"/>
    </location>
</feature>
<dbReference type="CDD" id="cd17321">
    <property type="entry name" value="MFS_MMR_MDR_like"/>
    <property type="match status" value="1"/>
</dbReference>
<feature type="transmembrane region" description="Helical" evidence="8">
    <location>
        <begin position="47"/>
        <end position="67"/>
    </location>
</feature>
<dbReference type="Gene3D" id="1.20.1720.10">
    <property type="entry name" value="Multidrug resistance protein D"/>
    <property type="match status" value="1"/>
</dbReference>
<evidence type="ECO:0000256" key="5">
    <source>
        <dbReference type="ARBA" id="ARBA00022692"/>
    </source>
</evidence>
<feature type="transmembrane region" description="Helical" evidence="8">
    <location>
        <begin position="161"/>
        <end position="183"/>
    </location>
</feature>
<dbReference type="GO" id="GO:0022857">
    <property type="term" value="F:transmembrane transporter activity"/>
    <property type="evidence" value="ECO:0007669"/>
    <property type="project" value="InterPro"/>
</dbReference>
<feature type="transmembrane region" description="Helical" evidence="8">
    <location>
        <begin position="328"/>
        <end position="347"/>
    </location>
</feature>
<dbReference type="PANTHER" id="PTHR42718">
    <property type="entry name" value="MAJOR FACILITATOR SUPERFAMILY MULTIDRUG TRANSPORTER MFSC"/>
    <property type="match status" value="1"/>
</dbReference>
<evidence type="ECO:0000313" key="10">
    <source>
        <dbReference type="EMBL" id="QFX93238.1"/>
    </source>
</evidence>
<dbReference type="InterPro" id="IPR011701">
    <property type="entry name" value="MFS"/>
</dbReference>
<dbReference type="PROSITE" id="PS00216">
    <property type="entry name" value="SUGAR_TRANSPORT_1"/>
    <property type="match status" value="1"/>
</dbReference>
<dbReference type="GO" id="GO:0005886">
    <property type="term" value="C:plasma membrane"/>
    <property type="evidence" value="ECO:0007669"/>
    <property type="project" value="UniProtKB-SubCell"/>
</dbReference>
<dbReference type="RefSeq" id="WP_010022101.1">
    <property type="nucleotide sequence ID" value="NZ_AZDS01000006.1"/>
</dbReference>
<comment type="similarity">
    <text evidence="2">Belongs to the major facilitator superfamily. EmrB family.</text>
</comment>
<dbReference type="EMBL" id="CP045562">
    <property type="protein sequence ID" value="QFX93238.1"/>
    <property type="molecule type" value="Genomic_DNA"/>
</dbReference>
<feature type="transmembrane region" description="Helical" evidence="8">
    <location>
        <begin position="353"/>
        <end position="376"/>
    </location>
</feature>
<dbReference type="PANTHER" id="PTHR42718:SF9">
    <property type="entry name" value="MAJOR FACILITATOR SUPERFAMILY MULTIDRUG TRANSPORTER MFSC"/>
    <property type="match status" value="1"/>
</dbReference>
<evidence type="ECO:0000313" key="11">
    <source>
        <dbReference type="Proteomes" id="UP000327194"/>
    </source>
</evidence>
<feature type="domain" description="Major facilitator superfamily (MFS) profile" evidence="9">
    <location>
        <begin position="9"/>
        <end position="449"/>
    </location>
</feature>
<feature type="transmembrane region" description="Helical" evidence="8">
    <location>
        <begin position="294"/>
        <end position="316"/>
    </location>
</feature>
<feature type="transmembrane region" description="Helical" evidence="8">
    <location>
        <begin position="133"/>
        <end position="155"/>
    </location>
</feature>
<protein>
    <submittedName>
        <fullName evidence="10">DHA2 family efflux MFS transporter permease subunit</fullName>
    </submittedName>
</protein>
<evidence type="ECO:0000256" key="8">
    <source>
        <dbReference type="SAM" id="Phobius"/>
    </source>
</evidence>
<feature type="transmembrane region" description="Helical" evidence="8">
    <location>
        <begin position="195"/>
        <end position="214"/>
    </location>
</feature>
<gene>
    <name evidence="10" type="ORF">LF543_06670</name>
</gene>
<dbReference type="AlphaFoldDB" id="A0AAE6TXK2"/>
<name>A0AAE6TXK2_9LACO</name>
<dbReference type="InterPro" id="IPR036259">
    <property type="entry name" value="MFS_trans_sf"/>
</dbReference>
<dbReference type="SUPFAM" id="SSF103473">
    <property type="entry name" value="MFS general substrate transporter"/>
    <property type="match status" value="2"/>
</dbReference>
<dbReference type="Proteomes" id="UP000327194">
    <property type="component" value="Chromosome"/>
</dbReference>
<dbReference type="InterPro" id="IPR020846">
    <property type="entry name" value="MFS_dom"/>
</dbReference>
<keyword evidence="7 8" id="KW-0472">Membrane</keyword>
<dbReference type="PRINTS" id="PR01036">
    <property type="entry name" value="TCRTETB"/>
</dbReference>
<evidence type="ECO:0000256" key="3">
    <source>
        <dbReference type="ARBA" id="ARBA00022448"/>
    </source>
</evidence>
<keyword evidence="5 8" id="KW-0812">Transmembrane</keyword>